<accession>A0ACC1T3W0</accession>
<dbReference type="EMBL" id="JANHOG010000667">
    <property type="protein sequence ID" value="KAJ3552379.1"/>
    <property type="molecule type" value="Genomic_DNA"/>
</dbReference>
<reference evidence="1" key="1">
    <citation type="submission" date="2022-07" db="EMBL/GenBank/DDBJ databases">
        <title>Genome Sequence of Phlebia brevispora.</title>
        <authorList>
            <person name="Buettner E."/>
        </authorList>
    </citation>
    <scope>NUCLEOTIDE SEQUENCE</scope>
    <source>
        <strain evidence="1">MPL23</strain>
    </source>
</reference>
<gene>
    <name evidence="1" type="ORF">NM688_g4178</name>
</gene>
<organism evidence="1 2">
    <name type="scientific">Phlebia brevispora</name>
    <dbReference type="NCBI Taxonomy" id="194682"/>
    <lineage>
        <taxon>Eukaryota</taxon>
        <taxon>Fungi</taxon>
        <taxon>Dikarya</taxon>
        <taxon>Basidiomycota</taxon>
        <taxon>Agaricomycotina</taxon>
        <taxon>Agaricomycetes</taxon>
        <taxon>Polyporales</taxon>
        <taxon>Meruliaceae</taxon>
        <taxon>Phlebia</taxon>
    </lineage>
</organism>
<evidence type="ECO:0000313" key="1">
    <source>
        <dbReference type="EMBL" id="KAJ3552379.1"/>
    </source>
</evidence>
<evidence type="ECO:0000313" key="2">
    <source>
        <dbReference type="Proteomes" id="UP001148662"/>
    </source>
</evidence>
<keyword evidence="2" id="KW-1185">Reference proteome</keyword>
<comment type="caution">
    <text evidence="1">The sequence shown here is derived from an EMBL/GenBank/DDBJ whole genome shotgun (WGS) entry which is preliminary data.</text>
</comment>
<dbReference type="Proteomes" id="UP001148662">
    <property type="component" value="Unassembled WGS sequence"/>
</dbReference>
<protein>
    <submittedName>
        <fullName evidence="1">Uncharacterized protein</fullName>
    </submittedName>
</protein>
<sequence length="487" mass="53956">MTAYDLLRLPTTATMSTTPRRIRLLQLPTYQSSTSIPRLKTLYSDFARHKHSNPSSYSSNVDWWRRSLEAVVLKGWQTPSATETSCSDRLILHANGPALAEVFRYEGVGKPLGLAAVIAELAESKAYYPLSQFLTSAQSIYDPGWLPYRIASFVVGKPLWWALQQLSVVESDHAGGRGGDAERWNKVKGDYVVVSLLEQAADGALRKQQVKTGISLADSLYNFESFKKEFAGDCIEGVTLSDTDMKVLLKYLERDRKAVIVEQEAIKFATPSDVSEITAVDIGVLELKLAVTNLEASVQKIQGEIDEQSEKTAAALKQKRKEVAMSHLRARKRLDDLLKKRLGSLDILHSTLLRVEASAGDVQIMKSYESSTATLRSILAHPLLQREKIDETMDAMASANADAQEIDDTIRIGAEITQGEAGIDEAELEEELNKLVQEEEAEKTKAEEKAAEDLRLKLASMELSTPSKALETSATPERPEDRVKQAM</sequence>
<proteinExistence type="predicted"/>
<name>A0ACC1T3W0_9APHY</name>